<dbReference type="PROSITE" id="PS50042">
    <property type="entry name" value="CNMP_BINDING_3"/>
    <property type="match status" value="1"/>
</dbReference>
<evidence type="ECO:0000259" key="1">
    <source>
        <dbReference type="PROSITE" id="PS50042"/>
    </source>
</evidence>
<gene>
    <name evidence="2" type="ORF">KTO63_20675</name>
</gene>
<proteinExistence type="predicted"/>
<dbReference type="RefSeq" id="WP_217793855.1">
    <property type="nucleotide sequence ID" value="NZ_JAHSPG010000015.1"/>
</dbReference>
<dbReference type="AlphaFoldDB" id="A0A9E2W6A0"/>
<dbReference type="Proteomes" id="UP000812270">
    <property type="component" value="Unassembled WGS sequence"/>
</dbReference>
<organism evidence="2 3">
    <name type="scientific">Pinibacter aurantiacus</name>
    <dbReference type="NCBI Taxonomy" id="2851599"/>
    <lineage>
        <taxon>Bacteria</taxon>
        <taxon>Pseudomonadati</taxon>
        <taxon>Bacteroidota</taxon>
        <taxon>Chitinophagia</taxon>
        <taxon>Chitinophagales</taxon>
        <taxon>Chitinophagaceae</taxon>
        <taxon>Pinibacter</taxon>
    </lineage>
</organism>
<comment type="caution">
    <text evidence="2">The sequence shown here is derived from an EMBL/GenBank/DDBJ whole genome shotgun (WGS) entry which is preliminary data.</text>
</comment>
<reference evidence="2" key="1">
    <citation type="submission" date="2021-06" db="EMBL/GenBank/DDBJ databases">
        <authorList>
            <person name="Huq M.A."/>
        </authorList>
    </citation>
    <scope>NUCLEOTIDE SEQUENCE</scope>
    <source>
        <strain evidence="2">MAH-26</strain>
    </source>
</reference>
<sequence length="201" mass="23916">MLPNNNHTQFKTQLFHYLRRIDNISPEQLEIIQSYLEVRTFDKKQIVLNKGEVDNYFNIVIKGLVRKYFSVGKKEITLQLATEGHFIHSEISFIQRTPSDMIVETLEPTMLVSISHESMNTLLDTHPQFEHLARLLISDMYVKKNKRYYSQSLLSTRERFLEYLQNHPDMLQRVPQKYLASYLNIKPETFSRLKHLLKTKK</sequence>
<dbReference type="EMBL" id="JAHSPG010000015">
    <property type="protein sequence ID" value="MBV4359598.1"/>
    <property type="molecule type" value="Genomic_DNA"/>
</dbReference>
<keyword evidence="3" id="KW-1185">Reference proteome</keyword>
<feature type="domain" description="Cyclic nucleotide-binding" evidence="1">
    <location>
        <begin position="20"/>
        <end position="123"/>
    </location>
</feature>
<dbReference type="Pfam" id="PF00027">
    <property type="entry name" value="cNMP_binding"/>
    <property type="match status" value="1"/>
</dbReference>
<protein>
    <submittedName>
        <fullName evidence="2">Crp/Fnr family transcriptional regulator</fullName>
    </submittedName>
</protein>
<evidence type="ECO:0000313" key="2">
    <source>
        <dbReference type="EMBL" id="MBV4359598.1"/>
    </source>
</evidence>
<name>A0A9E2W6A0_9BACT</name>
<dbReference type="InterPro" id="IPR000595">
    <property type="entry name" value="cNMP-bd_dom"/>
</dbReference>
<dbReference type="CDD" id="cd00038">
    <property type="entry name" value="CAP_ED"/>
    <property type="match status" value="1"/>
</dbReference>
<accession>A0A9E2W6A0</accession>
<evidence type="ECO:0000313" key="3">
    <source>
        <dbReference type="Proteomes" id="UP000812270"/>
    </source>
</evidence>